<dbReference type="Gramene" id="AET6Gv20183200.20">
    <property type="protein sequence ID" value="AET6Gv20183200.20"/>
    <property type="gene ID" value="AET6Gv20183200"/>
</dbReference>
<dbReference type="GO" id="GO:0004843">
    <property type="term" value="F:cysteine-type deubiquitinase activity"/>
    <property type="evidence" value="ECO:0007669"/>
    <property type="project" value="TreeGrafter"/>
</dbReference>
<dbReference type="Gramene" id="AET6Gv20183200.24">
    <property type="protein sequence ID" value="AET6Gv20183200.24"/>
    <property type="gene ID" value="AET6Gv20183200"/>
</dbReference>
<accession>A0A453N1P7</accession>
<reference evidence="1" key="3">
    <citation type="journal article" date="2017" name="Nature">
        <title>Genome sequence of the progenitor of the wheat D genome Aegilops tauschii.</title>
        <authorList>
            <person name="Luo M.C."/>
            <person name="Gu Y.Q."/>
            <person name="Puiu D."/>
            <person name="Wang H."/>
            <person name="Twardziok S.O."/>
            <person name="Deal K.R."/>
            <person name="Huo N."/>
            <person name="Zhu T."/>
            <person name="Wang L."/>
            <person name="Wang Y."/>
            <person name="McGuire P.E."/>
            <person name="Liu S."/>
            <person name="Long H."/>
            <person name="Ramasamy R.K."/>
            <person name="Rodriguez J.C."/>
            <person name="Van S.L."/>
            <person name="Yuan L."/>
            <person name="Wang Z."/>
            <person name="Xia Z."/>
            <person name="Xiao L."/>
            <person name="Anderson O.D."/>
            <person name="Ouyang S."/>
            <person name="Liang Y."/>
            <person name="Zimin A.V."/>
            <person name="Pertea G."/>
            <person name="Qi P."/>
            <person name="Bennetzen J.L."/>
            <person name="Dai X."/>
            <person name="Dawson M.W."/>
            <person name="Muller H.G."/>
            <person name="Kugler K."/>
            <person name="Rivarola-Duarte L."/>
            <person name="Spannagl M."/>
            <person name="Mayer K.F.X."/>
            <person name="Lu F.H."/>
            <person name="Bevan M.W."/>
            <person name="Leroy P."/>
            <person name="Li P."/>
            <person name="You F.M."/>
            <person name="Sun Q."/>
            <person name="Liu Z."/>
            <person name="Lyons E."/>
            <person name="Wicker T."/>
            <person name="Salzberg S.L."/>
            <person name="Devos K.M."/>
            <person name="Dvorak J."/>
        </authorList>
    </citation>
    <scope>NUCLEOTIDE SEQUENCE [LARGE SCALE GENOMIC DNA]</scope>
    <source>
        <strain evidence="1">cv. AL8/78</strain>
    </source>
</reference>
<sequence>MKWKSTESTSSRRKEKLLKFFSTYDTTQDIFVFLRLLVAIQICSQRELYEPIIQGPGGNYSLEVVSISTCSLTLPRAEFPVHPLLDTRHSFYLTCCCTNSGACSTSFQLVCTRTML</sequence>
<proteinExistence type="predicted"/>
<reference evidence="1" key="5">
    <citation type="journal article" date="2021" name="G3 (Bethesda)">
        <title>Aegilops tauschii genome assembly Aet v5.0 features greater sequence contiguity and improved annotation.</title>
        <authorList>
            <person name="Wang L."/>
            <person name="Zhu T."/>
            <person name="Rodriguez J.C."/>
            <person name="Deal K.R."/>
            <person name="Dubcovsky J."/>
            <person name="McGuire P.E."/>
            <person name="Lux T."/>
            <person name="Spannagl M."/>
            <person name="Mayer K.F.X."/>
            <person name="Baldrich P."/>
            <person name="Meyers B.C."/>
            <person name="Huo N."/>
            <person name="Gu Y.Q."/>
            <person name="Zhou H."/>
            <person name="Devos K.M."/>
            <person name="Bennetzen J.L."/>
            <person name="Unver T."/>
            <person name="Budak H."/>
            <person name="Gulick P.J."/>
            <person name="Galiba G."/>
            <person name="Kalapos B."/>
            <person name="Nelson D.R."/>
            <person name="Li P."/>
            <person name="You F.M."/>
            <person name="Luo M.C."/>
            <person name="Dvorak J."/>
        </authorList>
    </citation>
    <scope>NUCLEOTIDE SEQUENCE [LARGE SCALE GENOMIC DNA]</scope>
    <source>
        <strain evidence="1">cv. AL8/78</strain>
    </source>
</reference>
<dbReference type="InterPro" id="IPR042467">
    <property type="entry name" value="Peptidase_C65_otubain_sub2"/>
</dbReference>
<dbReference type="AlphaFoldDB" id="A0A453N1P7"/>
<protein>
    <submittedName>
        <fullName evidence="1">Uncharacterized protein</fullName>
    </submittedName>
</protein>
<dbReference type="EnsemblPlants" id="AET6Gv20183200.24">
    <property type="protein sequence ID" value="AET6Gv20183200.24"/>
    <property type="gene ID" value="AET6Gv20183200"/>
</dbReference>
<reference evidence="2" key="1">
    <citation type="journal article" date="2014" name="Science">
        <title>Ancient hybridizations among the ancestral genomes of bread wheat.</title>
        <authorList>
            <consortium name="International Wheat Genome Sequencing Consortium,"/>
            <person name="Marcussen T."/>
            <person name="Sandve S.R."/>
            <person name="Heier L."/>
            <person name="Spannagl M."/>
            <person name="Pfeifer M."/>
            <person name="Jakobsen K.S."/>
            <person name="Wulff B.B."/>
            <person name="Steuernagel B."/>
            <person name="Mayer K.F."/>
            <person name="Olsen O.A."/>
        </authorList>
    </citation>
    <scope>NUCLEOTIDE SEQUENCE [LARGE SCALE GENOMIC DNA]</scope>
    <source>
        <strain evidence="2">cv. AL8/78</strain>
    </source>
</reference>
<dbReference type="GO" id="GO:0005634">
    <property type="term" value="C:nucleus"/>
    <property type="evidence" value="ECO:0007669"/>
    <property type="project" value="TreeGrafter"/>
</dbReference>
<dbReference type="PANTHER" id="PTHR12931">
    <property type="entry name" value="UBIQUITIN THIOLESTERASE PROTEIN OTUB"/>
    <property type="match status" value="1"/>
</dbReference>
<reference evidence="1" key="4">
    <citation type="submission" date="2019-03" db="UniProtKB">
        <authorList>
            <consortium name="EnsemblPlants"/>
        </authorList>
    </citation>
    <scope>IDENTIFICATION</scope>
</reference>
<dbReference type="EnsemblPlants" id="AET6Gv20183200.20">
    <property type="protein sequence ID" value="AET6Gv20183200.20"/>
    <property type="gene ID" value="AET6Gv20183200"/>
</dbReference>
<name>A0A453N1P7_AEGTS</name>
<organism evidence="1 2">
    <name type="scientific">Aegilops tauschii subsp. strangulata</name>
    <name type="common">Goatgrass</name>
    <dbReference type="NCBI Taxonomy" id="200361"/>
    <lineage>
        <taxon>Eukaryota</taxon>
        <taxon>Viridiplantae</taxon>
        <taxon>Streptophyta</taxon>
        <taxon>Embryophyta</taxon>
        <taxon>Tracheophyta</taxon>
        <taxon>Spermatophyta</taxon>
        <taxon>Magnoliopsida</taxon>
        <taxon>Liliopsida</taxon>
        <taxon>Poales</taxon>
        <taxon>Poaceae</taxon>
        <taxon>BOP clade</taxon>
        <taxon>Pooideae</taxon>
        <taxon>Triticodae</taxon>
        <taxon>Triticeae</taxon>
        <taxon>Triticinae</taxon>
        <taxon>Aegilops</taxon>
    </lineage>
</organism>
<dbReference type="GO" id="GO:0071108">
    <property type="term" value="P:protein K48-linked deubiquitination"/>
    <property type="evidence" value="ECO:0007669"/>
    <property type="project" value="TreeGrafter"/>
</dbReference>
<reference evidence="2" key="2">
    <citation type="journal article" date="2017" name="Nat. Plants">
        <title>The Aegilops tauschii genome reveals multiple impacts of transposons.</title>
        <authorList>
            <person name="Zhao G."/>
            <person name="Zou C."/>
            <person name="Li K."/>
            <person name="Wang K."/>
            <person name="Li T."/>
            <person name="Gao L."/>
            <person name="Zhang X."/>
            <person name="Wang H."/>
            <person name="Yang Z."/>
            <person name="Liu X."/>
            <person name="Jiang W."/>
            <person name="Mao L."/>
            <person name="Kong X."/>
            <person name="Jiao Y."/>
            <person name="Jia J."/>
        </authorList>
    </citation>
    <scope>NUCLEOTIDE SEQUENCE [LARGE SCALE GENOMIC DNA]</scope>
    <source>
        <strain evidence="2">cv. AL8/78</strain>
    </source>
</reference>
<dbReference type="PANTHER" id="PTHR12931:SF35">
    <property type="entry name" value="OTU DOMAIN-CONTAINING PROTEIN"/>
    <property type="match status" value="1"/>
</dbReference>
<dbReference type="InterPro" id="IPR038765">
    <property type="entry name" value="Papain-like_cys_pep_sf"/>
</dbReference>
<dbReference type="Gene3D" id="1.20.1300.20">
    <property type="entry name" value="Peptidase C65 Otubain, subdomain 2"/>
    <property type="match status" value="1"/>
</dbReference>
<dbReference type="SUPFAM" id="SSF54001">
    <property type="entry name" value="Cysteine proteinases"/>
    <property type="match status" value="1"/>
</dbReference>
<keyword evidence="2" id="KW-1185">Reference proteome</keyword>
<evidence type="ECO:0000313" key="1">
    <source>
        <dbReference type="EnsemblPlants" id="AET6Gv20183200.20"/>
    </source>
</evidence>
<dbReference type="Proteomes" id="UP000015105">
    <property type="component" value="Chromosome 6D"/>
</dbReference>
<evidence type="ECO:0000313" key="2">
    <source>
        <dbReference type="Proteomes" id="UP000015105"/>
    </source>
</evidence>
<dbReference type="GO" id="GO:0043130">
    <property type="term" value="F:ubiquitin binding"/>
    <property type="evidence" value="ECO:0007669"/>
    <property type="project" value="TreeGrafter"/>
</dbReference>